<accession>A0ABD3VWM4</accession>
<protein>
    <submittedName>
        <fullName evidence="2">Uncharacterized protein</fullName>
    </submittedName>
</protein>
<sequence>MCQLCNVVVSFCDNLVKSFTRSPLNNHLSYKDPTSTKQVIHQKATASASASSTNGIQQTGRT</sequence>
<keyword evidence="3" id="KW-1185">Reference proteome</keyword>
<dbReference type="AlphaFoldDB" id="A0ABD3VWM4"/>
<feature type="compositionally biased region" description="Low complexity" evidence="1">
    <location>
        <begin position="44"/>
        <end position="53"/>
    </location>
</feature>
<reference evidence="2 3" key="1">
    <citation type="submission" date="2024-11" db="EMBL/GenBank/DDBJ databases">
        <title>Chromosome-level genome assembly of the freshwater bivalve Anodonta woodiana.</title>
        <authorList>
            <person name="Chen X."/>
        </authorList>
    </citation>
    <scope>NUCLEOTIDE SEQUENCE [LARGE SCALE GENOMIC DNA]</scope>
    <source>
        <strain evidence="2">MN2024</strain>
        <tissue evidence="2">Gills</tissue>
    </source>
</reference>
<name>A0ABD3VWM4_SINWO</name>
<evidence type="ECO:0000313" key="2">
    <source>
        <dbReference type="EMBL" id="KAL3866014.1"/>
    </source>
</evidence>
<dbReference type="EMBL" id="JBJQND010000009">
    <property type="protein sequence ID" value="KAL3866014.1"/>
    <property type="molecule type" value="Genomic_DNA"/>
</dbReference>
<feature type="compositionally biased region" description="Polar residues" evidence="1">
    <location>
        <begin position="23"/>
        <end position="39"/>
    </location>
</feature>
<comment type="caution">
    <text evidence="2">The sequence shown here is derived from an EMBL/GenBank/DDBJ whole genome shotgun (WGS) entry which is preliminary data.</text>
</comment>
<evidence type="ECO:0000313" key="3">
    <source>
        <dbReference type="Proteomes" id="UP001634394"/>
    </source>
</evidence>
<dbReference type="Proteomes" id="UP001634394">
    <property type="component" value="Unassembled WGS sequence"/>
</dbReference>
<organism evidence="2 3">
    <name type="scientific">Sinanodonta woodiana</name>
    <name type="common">Chinese pond mussel</name>
    <name type="synonym">Anodonta woodiana</name>
    <dbReference type="NCBI Taxonomy" id="1069815"/>
    <lineage>
        <taxon>Eukaryota</taxon>
        <taxon>Metazoa</taxon>
        <taxon>Spiralia</taxon>
        <taxon>Lophotrochozoa</taxon>
        <taxon>Mollusca</taxon>
        <taxon>Bivalvia</taxon>
        <taxon>Autobranchia</taxon>
        <taxon>Heteroconchia</taxon>
        <taxon>Palaeoheterodonta</taxon>
        <taxon>Unionida</taxon>
        <taxon>Unionoidea</taxon>
        <taxon>Unionidae</taxon>
        <taxon>Unioninae</taxon>
        <taxon>Sinanodonta</taxon>
    </lineage>
</organism>
<gene>
    <name evidence="2" type="ORF">ACJMK2_043355</name>
</gene>
<evidence type="ECO:0000256" key="1">
    <source>
        <dbReference type="SAM" id="MobiDB-lite"/>
    </source>
</evidence>
<proteinExistence type="predicted"/>
<feature type="region of interest" description="Disordered" evidence="1">
    <location>
        <begin position="23"/>
        <end position="62"/>
    </location>
</feature>